<dbReference type="OrthoDB" id="9796919at2"/>
<dbReference type="PANTHER" id="PTHR43420:SF51">
    <property type="entry name" value="PEPTIDYL-LYSINE N-ACETYLTRANSFERASE YIAC"/>
    <property type="match status" value="1"/>
</dbReference>
<evidence type="ECO:0000313" key="5">
    <source>
        <dbReference type="Proteomes" id="UP000248886"/>
    </source>
</evidence>
<organism evidence="4 5">
    <name type="scientific">Acidithiobacillus ferrooxidans</name>
    <name type="common">Thiobacillus ferrooxidans</name>
    <dbReference type="NCBI Taxonomy" id="920"/>
    <lineage>
        <taxon>Bacteria</taxon>
        <taxon>Pseudomonadati</taxon>
        <taxon>Pseudomonadota</taxon>
        <taxon>Acidithiobacillia</taxon>
        <taxon>Acidithiobacillales</taxon>
        <taxon>Acidithiobacillaceae</taxon>
        <taxon>Acidithiobacillus</taxon>
    </lineage>
</organism>
<dbReference type="PROSITE" id="PS51186">
    <property type="entry name" value="GNAT"/>
    <property type="match status" value="1"/>
</dbReference>
<name>A0A2W1K1Y8_ACIFR</name>
<dbReference type="InterPro" id="IPR016181">
    <property type="entry name" value="Acyl_CoA_acyltransferase"/>
</dbReference>
<keyword evidence="2" id="KW-0012">Acyltransferase</keyword>
<dbReference type="EMBL" id="QKQP01000005">
    <property type="protein sequence ID" value="PZD80738.1"/>
    <property type="molecule type" value="Genomic_DNA"/>
</dbReference>
<dbReference type="Proteomes" id="UP000248886">
    <property type="component" value="Unassembled WGS sequence"/>
</dbReference>
<evidence type="ECO:0000256" key="1">
    <source>
        <dbReference type="ARBA" id="ARBA00022679"/>
    </source>
</evidence>
<gene>
    <name evidence="4" type="ORF">DN052_09890</name>
</gene>
<keyword evidence="1 4" id="KW-0808">Transferase</keyword>
<dbReference type="AlphaFoldDB" id="A0A2W1K1Y8"/>
<dbReference type="Gene3D" id="3.40.630.30">
    <property type="match status" value="1"/>
</dbReference>
<dbReference type="GO" id="GO:0016747">
    <property type="term" value="F:acyltransferase activity, transferring groups other than amino-acyl groups"/>
    <property type="evidence" value="ECO:0007669"/>
    <property type="project" value="InterPro"/>
</dbReference>
<accession>A0A2W1K1Y8</accession>
<protein>
    <submittedName>
        <fullName evidence="4">GNAT family N-acetyltransferase</fullName>
    </submittedName>
</protein>
<reference evidence="4 5" key="1">
    <citation type="submission" date="2018-06" db="EMBL/GenBank/DDBJ databases">
        <title>Draft sequence of Acidithiobacillus ferrooxidans CCM 4253.</title>
        <authorList>
            <person name="Moya-Beltran A."/>
            <person name="Castro M."/>
            <person name="Covarrubias P.C."/>
            <person name="Issotta F."/>
            <person name="Janiczek O."/>
            <person name="Mandl M."/>
            <person name="Kucera J."/>
            <person name="Quatrini R."/>
        </authorList>
    </citation>
    <scope>NUCLEOTIDE SEQUENCE [LARGE SCALE GENOMIC DNA]</scope>
    <source>
        <strain evidence="4 5">CCM 4253</strain>
    </source>
</reference>
<dbReference type="InterPro" id="IPR000182">
    <property type="entry name" value="GNAT_dom"/>
</dbReference>
<feature type="domain" description="N-acetyltransferase" evidence="3">
    <location>
        <begin position="28"/>
        <end position="162"/>
    </location>
</feature>
<evidence type="ECO:0000256" key="2">
    <source>
        <dbReference type="ARBA" id="ARBA00023315"/>
    </source>
</evidence>
<evidence type="ECO:0000259" key="3">
    <source>
        <dbReference type="PROSITE" id="PS51186"/>
    </source>
</evidence>
<dbReference type="Pfam" id="PF00583">
    <property type="entry name" value="Acetyltransf_1"/>
    <property type="match status" value="1"/>
</dbReference>
<dbReference type="InterPro" id="IPR050680">
    <property type="entry name" value="YpeA/RimI_acetyltransf"/>
</dbReference>
<proteinExistence type="predicted"/>
<evidence type="ECO:0000313" key="4">
    <source>
        <dbReference type="EMBL" id="PZD80738.1"/>
    </source>
</evidence>
<dbReference type="SUPFAM" id="SSF55729">
    <property type="entry name" value="Acyl-CoA N-acyltransferases (Nat)"/>
    <property type="match status" value="1"/>
</dbReference>
<dbReference type="CDD" id="cd04301">
    <property type="entry name" value="NAT_SF"/>
    <property type="match status" value="1"/>
</dbReference>
<dbReference type="PANTHER" id="PTHR43420">
    <property type="entry name" value="ACETYLTRANSFERASE"/>
    <property type="match status" value="1"/>
</dbReference>
<dbReference type="RefSeq" id="WP_009567551.1">
    <property type="nucleotide sequence ID" value="NZ_LJBT01000045.1"/>
</dbReference>
<sequence length="162" mass="17932">MGVFVPAIRPAEASYVNMPPAYRPRFFAGLVAYQTTQLQQAMGYSQEVAHDLAYHQIQGVQQDDAGLTHRHLVAAKWKKNIIGGAWYMAVPERASSLLWIMIEDAHRGQGHGRRLLAHVAEQARAAGATGLVLHVFTANTAAVTLYRKLGFSDIGKEMFLSW</sequence>
<comment type="caution">
    <text evidence="4">The sequence shown here is derived from an EMBL/GenBank/DDBJ whole genome shotgun (WGS) entry which is preliminary data.</text>
</comment>